<dbReference type="Proteomes" id="UP001149009">
    <property type="component" value="Unassembled WGS sequence"/>
</dbReference>
<dbReference type="Gene3D" id="3.40.50.620">
    <property type="entry name" value="HUPs"/>
    <property type="match status" value="1"/>
</dbReference>
<dbReference type="Pfam" id="PF01171">
    <property type="entry name" value="ATP_bind_3"/>
    <property type="match status" value="1"/>
</dbReference>
<dbReference type="RefSeq" id="WP_261513658.1">
    <property type="nucleotide sequence ID" value="NZ_JAODNV010000003.1"/>
</dbReference>
<keyword evidence="9" id="KW-1185">Reference proteome</keyword>
<evidence type="ECO:0000313" key="8">
    <source>
        <dbReference type="EMBL" id="MCT8988994.1"/>
    </source>
</evidence>
<keyword evidence="3 6" id="KW-0547">Nucleotide-binding</keyword>
<protein>
    <recommendedName>
        <fullName evidence="6">tRNA(Ile)-lysidine synthase</fullName>
        <ecNumber evidence="6">6.3.4.19</ecNumber>
    </recommendedName>
    <alternativeName>
        <fullName evidence="6">tRNA(Ile)-2-lysyl-cytidine synthase</fullName>
    </alternativeName>
    <alternativeName>
        <fullName evidence="6">tRNA(Ile)-lysidine synthetase</fullName>
    </alternativeName>
</protein>
<comment type="subcellular location">
    <subcellularLocation>
        <location evidence="6">Cytoplasm</location>
    </subcellularLocation>
</comment>
<keyword evidence="2 6" id="KW-0819">tRNA processing</keyword>
<dbReference type="CDD" id="cd01992">
    <property type="entry name" value="TilS_N"/>
    <property type="match status" value="1"/>
</dbReference>
<feature type="binding site" evidence="6">
    <location>
        <begin position="6"/>
        <end position="11"/>
    </location>
    <ligand>
        <name>ATP</name>
        <dbReference type="ChEBI" id="CHEBI:30616"/>
    </ligand>
</feature>
<dbReference type="GO" id="GO:0032267">
    <property type="term" value="F:tRNA(Ile)-lysidine synthase activity"/>
    <property type="evidence" value="ECO:0007669"/>
    <property type="project" value="UniProtKB-EC"/>
</dbReference>
<dbReference type="GO" id="GO:0005524">
    <property type="term" value="F:ATP binding"/>
    <property type="evidence" value="ECO:0007669"/>
    <property type="project" value="UniProtKB-UniRule"/>
</dbReference>
<evidence type="ECO:0000259" key="7">
    <source>
        <dbReference type="Pfam" id="PF01171"/>
    </source>
</evidence>
<reference evidence="8" key="1">
    <citation type="submission" date="2022-08" db="EMBL/GenBank/DDBJ databases">
        <title>Chelativorans sichuanense sp. nov., a paraffin oil-degrading bacterium isolated from a mixture of oil-based drill cuttings and paddy soil.</title>
        <authorList>
            <person name="Yu J."/>
            <person name="Liu H."/>
            <person name="Chen Q."/>
        </authorList>
    </citation>
    <scope>NUCLEOTIDE SEQUENCE</scope>
    <source>
        <strain evidence="8">SCAU 2101</strain>
    </source>
</reference>
<sequence length="422" mass="45558">MVVAVSGGGDSLALLFLLQDYLRKQAHAPSLLAVTVDHGLRAESAEEAHAVGCLVREYGIAHRVLAWQGPKPATRIAEAARRARLALLARAASEAGTDLVLTGHTVDDQAETVTMRLARGEGRGLAGIAPATLYRGGVWFVRPLLATRRQALRMFLKARGIEWIEDPSNRDRRFERSRIRLDLGEEAVPSLLARAREASAAREEAGRRAAAFIAALAEGVAPGLLRLPLADLKGADRESALYVLRILLAVAGGTPHLPDEERTANLLAQTGEGGRTTLSRSVVTCRHGYLHFHRELRNLPRVPLSEEVHWDGRYRLRSRDAAQDLAVAALGQDYAREAEVSGFDAPAELVRAALAAEPGLWKGGARLARATDSPHVACEPILGPWSELLPSFDLAPAEAVGRLIGAPSLPPLPWRSHKKEVG</sequence>
<dbReference type="GO" id="GO:0005737">
    <property type="term" value="C:cytoplasm"/>
    <property type="evidence" value="ECO:0007669"/>
    <property type="project" value="UniProtKB-SubCell"/>
</dbReference>
<evidence type="ECO:0000256" key="6">
    <source>
        <dbReference type="HAMAP-Rule" id="MF_01161"/>
    </source>
</evidence>
<feature type="domain" description="tRNA(Ile)-lysidine/2-thiocytidine synthase N-terminal" evidence="7">
    <location>
        <begin position="2"/>
        <end position="180"/>
    </location>
</feature>
<evidence type="ECO:0000256" key="5">
    <source>
        <dbReference type="ARBA" id="ARBA00048539"/>
    </source>
</evidence>
<comment type="domain">
    <text evidence="6">The N-terminal region contains the highly conserved SGGXDS motif, predicted to be a P-loop motif involved in ATP binding.</text>
</comment>
<dbReference type="InterPro" id="IPR012795">
    <property type="entry name" value="tRNA_Ile_lys_synt_N"/>
</dbReference>
<dbReference type="EC" id="6.3.4.19" evidence="6"/>
<dbReference type="InterPro" id="IPR014729">
    <property type="entry name" value="Rossmann-like_a/b/a_fold"/>
</dbReference>
<evidence type="ECO:0000256" key="3">
    <source>
        <dbReference type="ARBA" id="ARBA00022741"/>
    </source>
</evidence>
<accession>A0A9X2X6F5</accession>
<evidence type="ECO:0000256" key="4">
    <source>
        <dbReference type="ARBA" id="ARBA00022840"/>
    </source>
</evidence>
<gene>
    <name evidence="6 8" type="primary">tilS</name>
    <name evidence="8" type="ORF">NYR54_01615</name>
</gene>
<dbReference type="PANTHER" id="PTHR43033">
    <property type="entry name" value="TRNA(ILE)-LYSIDINE SYNTHASE-RELATED"/>
    <property type="match status" value="1"/>
</dbReference>
<proteinExistence type="inferred from homology"/>
<keyword evidence="6" id="KW-0963">Cytoplasm</keyword>
<comment type="similarity">
    <text evidence="6">Belongs to the tRNA(Ile)-lysidine synthase family.</text>
</comment>
<name>A0A9X2X6F5_9HYPH</name>
<dbReference type="EMBL" id="JAODNV010000003">
    <property type="protein sequence ID" value="MCT8988994.1"/>
    <property type="molecule type" value="Genomic_DNA"/>
</dbReference>
<keyword evidence="1 6" id="KW-0436">Ligase</keyword>
<evidence type="ECO:0000313" key="9">
    <source>
        <dbReference type="Proteomes" id="UP001149009"/>
    </source>
</evidence>
<comment type="catalytic activity">
    <reaction evidence="5 6">
        <text>cytidine(34) in tRNA(Ile2) + L-lysine + ATP = lysidine(34) in tRNA(Ile2) + AMP + diphosphate + H(+)</text>
        <dbReference type="Rhea" id="RHEA:43744"/>
        <dbReference type="Rhea" id="RHEA-COMP:10625"/>
        <dbReference type="Rhea" id="RHEA-COMP:10670"/>
        <dbReference type="ChEBI" id="CHEBI:15378"/>
        <dbReference type="ChEBI" id="CHEBI:30616"/>
        <dbReference type="ChEBI" id="CHEBI:32551"/>
        <dbReference type="ChEBI" id="CHEBI:33019"/>
        <dbReference type="ChEBI" id="CHEBI:82748"/>
        <dbReference type="ChEBI" id="CHEBI:83665"/>
        <dbReference type="ChEBI" id="CHEBI:456215"/>
        <dbReference type="EC" id="6.3.4.19"/>
    </reaction>
</comment>
<organism evidence="8 9">
    <name type="scientific">Chelativorans petroleitrophicus</name>
    <dbReference type="NCBI Taxonomy" id="2975484"/>
    <lineage>
        <taxon>Bacteria</taxon>
        <taxon>Pseudomonadati</taxon>
        <taxon>Pseudomonadota</taxon>
        <taxon>Alphaproteobacteria</taxon>
        <taxon>Hyphomicrobiales</taxon>
        <taxon>Phyllobacteriaceae</taxon>
        <taxon>Chelativorans</taxon>
    </lineage>
</organism>
<dbReference type="PANTHER" id="PTHR43033:SF1">
    <property type="entry name" value="TRNA(ILE)-LYSIDINE SYNTHASE-RELATED"/>
    <property type="match status" value="1"/>
</dbReference>
<dbReference type="GO" id="GO:0006400">
    <property type="term" value="P:tRNA modification"/>
    <property type="evidence" value="ECO:0007669"/>
    <property type="project" value="UniProtKB-UniRule"/>
</dbReference>
<comment type="caution">
    <text evidence="8">The sequence shown here is derived from an EMBL/GenBank/DDBJ whole genome shotgun (WGS) entry which is preliminary data.</text>
</comment>
<dbReference type="AlphaFoldDB" id="A0A9X2X6F5"/>
<dbReference type="InterPro" id="IPR011063">
    <property type="entry name" value="TilS/TtcA_N"/>
</dbReference>
<dbReference type="InterPro" id="IPR012094">
    <property type="entry name" value="tRNA_Ile_lys_synt"/>
</dbReference>
<evidence type="ECO:0000256" key="2">
    <source>
        <dbReference type="ARBA" id="ARBA00022694"/>
    </source>
</evidence>
<comment type="function">
    <text evidence="6">Ligates lysine onto the cytidine present at position 34 of the AUA codon-specific tRNA(Ile) that contains the anticodon CAU, in an ATP-dependent manner. Cytidine is converted to lysidine, thus changing the amino acid specificity of the tRNA from methionine to isoleucine.</text>
</comment>
<dbReference type="HAMAP" id="MF_01161">
    <property type="entry name" value="tRNA_Ile_lys_synt"/>
    <property type="match status" value="1"/>
</dbReference>
<keyword evidence="4 6" id="KW-0067">ATP-binding</keyword>
<dbReference type="SUPFAM" id="SSF52402">
    <property type="entry name" value="Adenine nucleotide alpha hydrolases-like"/>
    <property type="match status" value="1"/>
</dbReference>
<evidence type="ECO:0000256" key="1">
    <source>
        <dbReference type="ARBA" id="ARBA00022598"/>
    </source>
</evidence>
<dbReference type="NCBIfam" id="TIGR02432">
    <property type="entry name" value="lysidine_TilS_N"/>
    <property type="match status" value="1"/>
</dbReference>